<dbReference type="InterPro" id="IPR035899">
    <property type="entry name" value="DBL_dom_sf"/>
</dbReference>
<feature type="domain" description="PH" evidence="4">
    <location>
        <begin position="1183"/>
        <end position="1353"/>
    </location>
</feature>
<dbReference type="Gene3D" id="1.20.900.10">
    <property type="entry name" value="Dbl homology (DH) domain"/>
    <property type="match status" value="1"/>
</dbReference>
<dbReference type="SMART" id="SM00036">
    <property type="entry name" value="CNH"/>
    <property type="match status" value="1"/>
</dbReference>
<name>A0AAJ0C228_9PEZI</name>
<feature type="compositionally biased region" description="Low complexity" evidence="3">
    <location>
        <begin position="139"/>
        <end position="149"/>
    </location>
</feature>
<evidence type="ECO:0000256" key="3">
    <source>
        <dbReference type="SAM" id="MobiDB-lite"/>
    </source>
</evidence>
<protein>
    <submittedName>
        <fullName evidence="7">Rho1 guanine nucleotide exchange factor 3</fullName>
    </submittedName>
</protein>
<dbReference type="InterPro" id="IPR041675">
    <property type="entry name" value="PH_5"/>
</dbReference>
<sequence>MSFRDDSRRYGHVPPAQYPVPGQPQDQTNHVPRRPSFSNGDESSFFDASPSNTQQGYPSGAGRGNEELFLSTPTESQSPQSMRQGYSAPSPAMAGYQHQFQGQAPSSATQPTYNPQHFARTQSASLPYHPHPVSGYSNPASPTYGSAPAPSAPAPPHQPASAPAVASPNPASYSPHQTYNPAAYANTNVPQRNATVSGFTNYGYGYNSPASYSSPAVPQVPTFGQQPPARAYSTSQVSHAPPPPAQPGYDPSIPSPQYPPSSAGASAPSPRYDQSYSPAYSGQYFGSHSPNGVNPAPTSSYSNVTPPQPPYPAYTQIPVGPNYSVADPNSFMSRSSRSNSVESPSPSGHSQSSPGLQRHPTNAPLPSRPMEDVPEEPDWVTNGQPGGDDVAQEYYTQDSLIQDIVSDLGVSPNSQHPRPANGVVTDGDMEILRRYDSAASTINTAADGSGGSGVTRFSSNASTAARNDQRASYDWDDDESDPEAVAGLLAMQEAAMDEQRFSSLPTFPYVERAQAPPLPPPPEEQESTDSDFGGGMDLGLYGGGYAGTLHYGNELGSPPATASTHDGSRPLPTLQGRGSESYPAFSAVSMDYGGTGGLLAPQRHRLSFDEGDEQVSVHSRLSGSESPLKEDYPDMFYHPGLSNRPLPAIPPGSDSSSLLSVQTSNRPPYQHGYSLSADSRHLYPAEAPEAYLGQNMNQQQFERSISLSSHSHTPQIQTPARSRTDAAEERRKATRHMTQQQQQQLAAQQGVAYEGYDTGTPPSLAAYDMITLPTGRKRKFSPSKLTPADIKRCAEPWALSAVTAWVREMAEGDPEVKRKTIEEGLVKLFCAKVPTMNVADAEVLSSMVVDSMFAAGILLPEEEWVKFGPGSMSGVLWQLTGSGCYAPKLHENESQASRLHDKSIPVRCYSHHCGRTLKKANLDHMMSEEEDKAVDWAEFYGVTPAEMERRGKKEVERQNILHEIITGEEGYMNQLDVLRLLYKDHLRACQPPIIAANKLDKFIDAVFGKVEAVQQINKEHLLAQLKYRQKEQGPWILGVSDLFREWIRKARPVYIAYSSAFPNASFLIRKEADRNLLFRHFLGVVRDHKRSKRLEWTTFVKAPITRLQRYGLLLETLKKTMKVDSEEKTNLTRALDEIKAVTHECDEKVDEMTKKVALLELQTMLVLRPGFHSVLNLDHLGRELIKQGDLQRQGSKGVRWVDTHALLFDHYFILSKAVNLKDDKGAKKYDVSKEPIPMPLLFLESMNDDPVSKQKGLTAPLARTSAATGSGTQLNKVNSNGADRPGLEHTTTGSSLGSLSTVTRLATPSAADPEGKIIYPFRIKHLGHEVYTLYASSQQDREAWCNAIIEAKTRHARALHAQNAEPFRLRVISDGAFAYDQISALGKQPGVSIRGTPLDRAIREMEKVYGPGRGPPPVCRAQVNCATAFNAYGKSLIAIGTDFGIFISEASNPRGWTRSVQVNRVAQIAVLEEFSVCLVIADKSLISYPLDVVAPVSNFPAPVHDNPRRAPQRLAKDVAFFATARMKERMLLFYKRKEGMHNTFKVLEPVFQKATEKRPRIFGGRRAGSGNTESFRDFDEFYLPTECFSLNLFQTYIAVASAKGFELLTLDKKIPQSIPRDITAPAIANIASRIRDQRPLGMFKLNDQEFLLTYEDCAVYVDKHGEVSRTLIMEYSGRQKKAKGATMFGQYLVLFNEDYVEVRNAENGRLRQIIAGRDVRCLDYGFRGPAGAGAGQMPSGQESRGTVKICMSHPEVTGGQIVLEMLLNDGHREEQSRADKNM</sequence>
<gene>
    <name evidence="7" type="ORF">QBC33DRAFT_513658</name>
</gene>
<feature type="region of interest" description="Disordered" evidence="3">
    <location>
        <begin position="511"/>
        <end position="537"/>
    </location>
</feature>
<dbReference type="PROSITE" id="PS50219">
    <property type="entry name" value="CNH"/>
    <property type="match status" value="1"/>
</dbReference>
<dbReference type="GeneID" id="85309182"/>
<dbReference type="EMBL" id="MU839004">
    <property type="protein sequence ID" value="KAK1768714.1"/>
    <property type="molecule type" value="Genomic_DNA"/>
</dbReference>
<feature type="compositionally biased region" description="Polar residues" evidence="3">
    <location>
        <begin position="24"/>
        <end position="42"/>
    </location>
</feature>
<feature type="compositionally biased region" description="Polar residues" evidence="3">
    <location>
        <begin position="98"/>
        <end position="125"/>
    </location>
</feature>
<dbReference type="SUPFAM" id="SSF50729">
    <property type="entry name" value="PH domain-like"/>
    <property type="match status" value="1"/>
</dbReference>
<dbReference type="InterPro" id="IPR001849">
    <property type="entry name" value="PH_domain"/>
</dbReference>
<reference evidence="7" key="1">
    <citation type="submission" date="2023-06" db="EMBL/GenBank/DDBJ databases">
        <title>Genome-scale phylogeny and comparative genomics of the fungal order Sordariales.</title>
        <authorList>
            <consortium name="Lawrence Berkeley National Laboratory"/>
            <person name="Hensen N."/>
            <person name="Bonometti L."/>
            <person name="Westerberg I."/>
            <person name="Brannstrom I.O."/>
            <person name="Guillou S."/>
            <person name="Cros-Aarteil S."/>
            <person name="Calhoun S."/>
            <person name="Haridas S."/>
            <person name="Kuo A."/>
            <person name="Mondo S."/>
            <person name="Pangilinan J."/>
            <person name="Riley R."/>
            <person name="Labutti K."/>
            <person name="Andreopoulos B."/>
            <person name="Lipzen A."/>
            <person name="Chen C."/>
            <person name="Yanf M."/>
            <person name="Daum C."/>
            <person name="Ng V."/>
            <person name="Clum A."/>
            <person name="Steindorff A."/>
            <person name="Ohm R."/>
            <person name="Martin F."/>
            <person name="Silar P."/>
            <person name="Natvig D."/>
            <person name="Lalanne C."/>
            <person name="Gautier V."/>
            <person name="Ament-Velasquez S.L."/>
            <person name="Kruys A."/>
            <person name="Hutchinson M.I."/>
            <person name="Powell A.J."/>
            <person name="Barry K."/>
            <person name="Miller A.N."/>
            <person name="Grigoriev I.V."/>
            <person name="Debuchy R."/>
            <person name="Gladieux P."/>
            <person name="Thoren M.H."/>
            <person name="Johannesson H."/>
        </authorList>
    </citation>
    <scope>NUCLEOTIDE SEQUENCE</scope>
    <source>
        <strain evidence="7">8032-3</strain>
    </source>
</reference>
<feature type="region of interest" description="Disordered" evidence="3">
    <location>
        <begin position="556"/>
        <end position="580"/>
    </location>
</feature>
<accession>A0AAJ0C228</accession>
<feature type="domain" description="CNH" evidence="6">
    <location>
        <begin position="1420"/>
        <end position="1729"/>
    </location>
</feature>
<dbReference type="SUPFAM" id="SSF48065">
    <property type="entry name" value="DBL homology domain (DH-domain)"/>
    <property type="match status" value="1"/>
</dbReference>
<dbReference type="SMART" id="SM00233">
    <property type="entry name" value="PH"/>
    <property type="match status" value="1"/>
</dbReference>
<feature type="compositionally biased region" description="Low complexity" evidence="3">
    <location>
        <begin position="1290"/>
        <end position="1299"/>
    </location>
</feature>
<feature type="compositionally biased region" description="Low complexity" evidence="3">
    <location>
        <begin position="159"/>
        <end position="175"/>
    </location>
</feature>
<dbReference type="Pfam" id="PF00780">
    <property type="entry name" value="CNH"/>
    <property type="match status" value="1"/>
</dbReference>
<dbReference type="Pfam" id="PF15405">
    <property type="entry name" value="PH_5"/>
    <property type="match status" value="1"/>
</dbReference>
<evidence type="ECO:0000259" key="6">
    <source>
        <dbReference type="PROSITE" id="PS50219"/>
    </source>
</evidence>
<dbReference type="PANTHER" id="PTHR46572">
    <property type="entry name" value="RHO1 GDP-GTP EXCHANGE PROTEIN 1-RELATED"/>
    <property type="match status" value="1"/>
</dbReference>
<dbReference type="RefSeq" id="XP_060284927.1">
    <property type="nucleotide sequence ID" value="XM_060425995.1"/>
</dbReference>
<feature type="compositionally biased region" description="Low complexity" evidence="3">
    <location>
        <begin position="328"/>
        <end position="354"/>
    </location>
</feature>
<dbReference type="InterPro" id="IPR052233">
    <property type="entry name" value="Rho-type_GEFs"/>
</dbReference>
<feature type="region of interest" description="Disordered" evidence="3">
    <location>
        <begin position="1262"/>
        <end position="1299"/>
    </location>
</feature>
<proteinExistence type="predicted"/>
<feature type="compositionally biased region" description="Low complexity" evidence="3">
    <location>
        <begin position="260"/>
        <end position="270"/>
    </location>
</feature>
<dbReference type="Gene3D" id="2.30.29.30">
    <property type="entry name" value="Pleckstrin-homology domain (PH domain)/Phosphotyrosine-binding domain (PTB)"/>
    <property type="match status" value="1"/>
</dbReference>
<organism evidence="7 8">
    <name type="scientific">Phialemonium atrogriseum</name>
    <dbReference type="NCBI Taxonomy" id="1093897"/>
    <lineage>
        <taxon>Eukaryota</taxon>
        <taxon>Fungi</taxon>
        <taxon>Dikarya</taxon>
        <taxon>Ascomycota</taxon>
        <taxon>Pezizomycotina</taxon>
        <taxon>Sordariomycetes</taxon>
        <taxon>Sordariomycetidae</taxon>
        <taxon>Cephalothecales</taxon>
        <taxon>Cephalothecaceae</taxon>
        <taxon>Phialemonium</taxon>
    </lineage>
</organism>
<keyword evidence="1" id="KW-0597">Phosphoprotein</keyword>
<dbReference type="SMART" id="SM00325">
    <property type="entry name" value="RhoGEF"/>
    <property type="match status" value="1"/>
</dbReference>
<evidence type="ECO:0000313" key="7">
    <source>
        <dbReference type="EMBL" id="KAK1768714.1"/>
    </source>
</evidence>
<feature type="compositionally biased region" description="Polar residues" evidence="3">
    <location>
        <begin position="71"/>
        <end position="84"/>
    </location>
</feature>
<feature type="compositionally biased region" description="Polar residues" evidence="3">
    <location>
        <begin position="1265"/>
        <end position="1281"/>
    </location>
</feature>
<feature type="region of interest" description="Disordered" evidence="3">
    <location>
        <begin position="705"/>
        <end position="750"/>
    </location>
</feature>
<evidence type="ECO:0000259" key="4">
    <source>
        <dbReference type="PROSITE" id="PS50003"/>
    </source>
</evidence>
<dbReference type="Proteomes" id="UP001244011">
    <property type="component" value="Unassembled WGS sequence"/>
</dbReference>
<dbReference type="Pfam" id="PF00621">
    <property type="entry name" value="RhoGEF"/>
    <property type="match status" value="1"/>
</dbReference>
<feature type="compositionally biased region" description="Polar residues" evidence="3">
    <location>
        <begin position="272"/>
        <end position="304"/>
    </location>
</feature>
<feature type="compositionally biased region" description="Polar residues" evidence="3">
    <location>
        <begin position="705"/>
        <end position="721"/>
    </location>
</feature>
<dbReference type="Pfam" id="PF23582">
    <property type="entry name" value="WHD_RGF3"/>
    <property type="match status" value="1"/>
</dbReference>
<dbReference type="InterPro" id="IPR000219">
    <property type="entry name" value="DH_dom"/>
</dbReference>
<dbReference type="PANTHER" id="PTHR46572:SF1">
    <property type="entry name" value="RHO1 GUANINE NUCLEOTIDE EXCHANGE FACTOR TUS1"/>
    <property type="match status" value="1"/>
</dbReference>
<feature type="region of interest" description="Disordered" evidence="3">
    <location>
        <begin position="1"/>
        <end position="183"/>
    </location>
</feature>
<evidence type="ECO:0000256" key="1">
    <source>
        <dbReference type="ARBA" id="ARBA00022553"/>
    </source>
</evidence>
<feature type="compositionally biased region" description="Low complexity" evidence="3">
    <location>
        <begin position="739"/>
        <end position="749"/>
    </location>
</feature>
<feature type="compositionally biased region" description="Basic and acidic residues" evidence="3">
    <location>
        <begin position="722"/>
        <end position="731"/>
    </location>
</feature>
<keyword evidence="2" id="KW-0344">Guanine-nucleotide releasing factor</keyword>
<dbReference type="PROSITE" id="PS50010">
    <property type="entry name" value="DH_2"/>
    <property type="match status" value="1"/>
</dbReference>
<keyword evidence="8" id="KW-1185">Reference proteome</keyword>
<feature type="region of interest" description="Disordered" evidence="3">
    <location>
        <begin position="447"/>
        <end position="480"/>
    </location>
</feature>
<feature type="domain" description="DH" evidence="5">
    <location>
        <begin position="956"/>
        <end position="1148"/>
    </location>
</feature>
<evidence type="ECO:0000259" key="5">
    <source>
        <dbReference type="PROSITE" id="PS50010"/>
    </source>
</evidence>
<dbReference type="PROSITE" id="PS50003">
    <property type="entry name" value="PH_DOMAIN"/>
    <property type="match status" value="1"/>
</dbReference>
<dbReference type="InterPro" id="IPR001180">
    <property type="entry name" value="CNH_dom"/>
</dbReference>
<feature type="region of interest" description="Disordered" evidence="3">
    <location>
        <begin position="643"/>
        <end position="675"/>
    </location>
</feature>
<dbReference type="GO" id="GO:0005085">
    <property type="term" value="F:guanyl-nucleotide exchange factor activity"/>
    <property type="evidence" value="ECO:0007669"/>
    <property type="project" value="UniProtKB-KW"/>
</dbReference>
<dbReference type="InterPro" id="IPR057283">
    <property type="entry name" value="RGF3_WH"/>
</dbReference>
<dbReference type="InterPro" id="IPR011993">
    <property type="entry name" value="PH-like_dom_sf"/>
</dbReference>
<comment type="caution">
    <text evidence="7">The sequence shown here is derived from an EMBL/GenBank/DDBJ whole genome shotgun (WGS) entry which is preliminary data.</text>
</comment>
<evidence type="ECO:0000313" key="8">
    <source>
        <dbReference type="Proteomes" id="UP001244011"/>
    </source>
</evidence>
<feature type="compositionally biased region" description="Polar residues" evidence="3">
    <location>
        <begin position="455"/>
        <end position="466"/>
    </location>
</feature>
<evidence type="ECO:0000256" key="2">
    <source>
        <dbReference type="ARBA" id="ARBA00022658"/>
    </source>
</evidence>
<feature type="region of interest" description="Disordered" evidence="3">
    <location>
        <begin position="213"/>
        <end position="391"/>
    </location>
</feature>